<evidence type="ECO:0000313" key="2">
    <source>
        <dbReference type="EMBL" id="AGF96456.1"/>
    </source>
</evidence>
<name>M1PW63_METMZ</name>
<feature type="transmembrane region" description="Helical" evidence="1">
    <location>
        <begin position="6"/>
        <end position="28"/>
    </location>
</feature>
<accession>M1PW63</accession>
<evidence type="ECO:0000313" key="3">
    <source>
        <dbReference type="Proteomes" id="UP000011718"/>
    </source>
</evidence>
<keyword evidence="1" id="KW-1133">Transmembrane helix</keyword>
<dbReference type="HOGENOM" id="CLU_3263798_0_0_2"/>
<proteinExistence type="predicted"/>
<reference evidence="2 3" key="1">
    <citation type="journal article" date="2013" name="Genome Announc.">
        <title>Complete Genome of a Methanosarcina mazei Strain Isolated from Sediment Samples from an Amazonian Flooded Area.</title>
        <authorList>
            <person name="Assis das Gracas D."/>
            <person name="Thiago Juca Ramos R."/>
            <person name="Vieira Araujo A.C."/>
            <person name="Zahlouth R."/>
            <person name="Ribeiro Carneiro A."/>
            <person name="Souza Lopes T."/>
            <person name="Azevedo Barauna R."/>
            <person name="Azevedo V."/>
            <person name="Cruz Schneider M.P."/>
            <person name="Pellizari V.H."/>
            <person name="Silva A."/>
        </authorList>
    </citation>
    <scope>NUCLEOTIDE SEQUENCE [LARGE SCALE GENOMIC DNA]</scope>
    <source>
        <strain evidence="2 3">Tuc01</strain>
    </source>
</reference>
<dbReference type="AlphaFoldDB" id="M1PW63"/>
<gene>
    <name evidence="2" type="ORF">MmTuc01_1063</name>
</gene>
<keyword evidence="1" id="KW-0812">Transmembrane</keyword>
<sequence length="41" mass="4808">MSYMHAFSFLVIFYLPVFFSGLLVLISFEFSFLKNHQVSLS</sequence>
<dbReference type="KEGG" id="mmaz:MmTuc01_1063"/>
<keyword evidence="1" id="KW-0472">Membrane</keyword>
<dbReference type="BioCyc" id="MMAZ1236903:G139K-1012-MONOMER"/>
<dbReference type="Proteomes" id="UP000011718">
    <property type="component" value="Chromosome"/>
</dbReference>
<organism evidence="2 3">
    <name type="scientific">Methanosarcina mazei Tuc01</name>
    <dbReference type="NCBI Taxonomy" id="1236903"/>
    <lineage>
        <taxon>Archaea</taxon>
        <taxon>Methanobacteriati</taxon>
        <taxon>Methanobacteriota</taxon>
        <taxon>Stenosarchaea group</taxon>
        <taxon>Methanomicrobia</taxon>
        <taxon>Methanosarcinales</taxon>
        <taxon>Methanosarcinaceae</taxon>
        <taxon>Methanosarcina</taxon>
    </lineage>
</organism>
<evidence type="ECO:0000256" key="1">
    <source>
        <dbReference type="SAM" id="Phobius"/>
    </source>
</evidence>
<dbReference type="EMBL" id="CP004144">
    <property type="protein sequence ID" value="AGF96456.1"/>
    <property type="molecule type" value="Genomic_DNA"/>
</dbReference>
<protein>
    <submittedName>
        <fullName evidence="2">Uncharacterized protein</fullName>
    </submittedName>
</protein>